<evidence type="ECO:0000256" key="2">
    <source>
        <dbReference type="SAM" id="MobiDB-lite"/>
    </source>
</evidence>
<keyword evidence="1" id="KW-0862">Zinc</keyword>
<evidence type="ECO:0000256" key="1">
    <source>
        <dbReference type="PROSITE-ProRule" id="PRU00047"/>
    </source>
</evidence>
<feature type="compositionally biased region" description="Basic and acidic residues" evidence="2">
    <location>
        <begin position="276"/>
        <end position="287"/>
    </location>
</feature>
<feature type="compositionally biased region" description="Basic and acidic residues" evidence="2">
    <location>
        <begin position="298"/>
        <end position="331"/>
    </location>
</feature>
<accession>A0ABR1ULY1</accession>
<feature type="region of interest" description="Disordered" evidence="2">
    <location>
        <begin position="579"/>
        <end position="639"/>
    </location>
</feature>
<feature type="region of interest" description="Disordered" evidence="2">
    <location>
        <begin position="1"/>
        <end position="21"/>
    </location>
</feature>
<feature type="compositionally biased region" description="Basic and acidic residues" evidence="2">
    <location>
        <begin position="814"/>
        <end position="825"/>
    </location>
</feature>
<dbReference type="Proteomes" id="UP001446871">
    <property type="component" value="Unassembled WGS sequence"/>
</dbReference>
<feature type="compositionally biased region" description="Basic and acidic residues" evidence="2">
    <location>
        <begin position="758"/>
        <end position="780"/>
    </location>
</feature>
<keyword evidence="1" id="KW-0479">Metal-binding</keyword>
<name>A0ABR1ULY1_9PEZI</name>
<feature type="compositionally biased region" description="Pro residues" evidence="2">
    <location>
        <begin position="100"/>
        <end position="111"/>
    </location>
</feature>
<feature type="compositionally biased region" description="Basic and acidic residues" evidence="2">
    <location>
        <begin position="598"/>
        <end position="615"/>
    </location>
</feature>
<protein>
    <submittedName>
        <fullName evidence="4">Zinc knuckle protein</fullName>
    </submittedName>
</protein>
<dbReference type="InterPro" id="IPR001878">
    <property type="entry name" value="Znf_CCHC"/>
</dbReference>
<feature type="domain" description="CCHC-type" evidence="3">
    <location>
        <begin position="16"/>
        <end position="31"/>
    </location>
</feature>
<gene>
    <name evidence="4" type="ORF">PG996_009848</name>
</gene>
<feature type="compositionally biased region" description="Basic and acidic residues" evidence="2">
    <location>
        <begin position="900"/>
        <end position="919"/>
    </location>
</feature>
<feature type="compositionally biased region" description="Low complexity" evidence="2">
    <location>
        <begin position="90"/>
        <end position="99"/>
    </location>
</feature>
<keyword evidence="1" id="KW-0863">Zinc-finger</keyword>
<sequence>MADSIPGRPASSEPPCYNCGMRGHLFTACPEPTRELPAGLEASRARQHTSGSDRGDFDRRHKGPIVTRYSHPSSQSPTVAPYPPPPPQPYSYGHPHSSPSYPPQPPPPAHYPPSSYGQGYPPPPRPAYDGYSAPGTTGPPHASHPSYGSPSYGQAAPPHHGYGPPPPGVRPGLGHPADYRAGPPHPHAPAPGYPPPPPTYGFPGQSQSPPFGPPPGLPVPPPHGHPLPPPPPPQPIHYSPDHRGFPGHIPPPGFPVYPPGYPPPQHEEPYSSYPNRRRENHRDERYAKHGRGGRRGGRHNDRDRDRHGYERDRPHHDHSYDRDHRGRGDRHGPKRRLHDQNTEQSPRGGRFHQLPPSRPESVQSKNRLSTSLSRQDSHLTSAQSTPGHSGGTLDHSQLSSQLEDVSSNENAAVDAITVETKSATESDTGAAPDVNIEDKLKAHAQVKDPSVEPQANPEVPQGHDISQQPTDEDGDTPYEGFRYDEQTIFKEIETTNKGDPIAEPLPIEWTDDIMLPPPYNAPGVKSTYVTPENKDDFALGVRDTDQWAQYKHHIAFLDPENITISCIDTYLAEVKKLQHKNEKRNKTGQHANQRPKPQTRDHTQSQRNSKDQHRRPDNRKRRFDDYQGEPGAELPGRDQTVDLANAHHDYEAKRPKQMSPEPGEVSDSGSVQGAIGGEKPTAEENSWTGWTRGPADILPRDYSLPGRPTPAESPWYPDANVHYQAQPPSRRHHAEETLEGSYDSRQDYRTDSYTPRAHTRDYDSHDRFKDSSEGMRESRGRSRSPGARRYFSDRQHSLLSAARRIDVSSSQAERTPDSKPHRRNESVISSTRLEGDSREGQAASSSLQSSEKLHRRGSPRPRVGRPRSRQSSIGDVLGPESPGSPLTPLEAELLGLAGHDSSDSDSDGKSPQRKPEKLVPKMRRRRAQVDAAYSIYSRRW</sequence>
<dbReference type="PROSITE" id="PS50158">
    <property type="entry name" value="ZF_CCHC"/>
    <property type="match status" value="1"/>
</dbReference>
<feature type="compositionally biased region" description="Pro residues" evidence="2">
    <location>
        <begin position="80"/>
        <end position="89"/>
    </location>
</feature>
<feature type="compositionally biased region" description="Polar residues" evidence="2">
    <location>
        <begin position="394"/>
        <end position="410"/>
    </location>
</feature>
<evidence type="ECO:0000259" key="3">
    <source>
        <dbReference type="PROSITE" id="PS50158"/>
    </source>
</evidence>
<dbReference type="EMBL" id="JAQQWM010000006">
    <property type="protein sequence ID" value="KAK8059918.1"/>
    <property type="molecule type" value="Genomic_DNA"/>
</dbReference>
<evidence type="ECO:0000313" key="5">
    <source>
        <dbReference type="Proteomes" id="UP001446871"/>
    </source>
</evidence>
<feature type="region of interest" description="Disordered" evidence="2">
    <location>
        <begin position="37"/>
        <end position="478"/>
    </location>
</feature>
<evidence type="ECO:0000313" key="4">
    <source>
        <dbReference type="EMBL" id="KAK8059918.1"/>
    </source>
</evidence>
<feature type="compositionally biased region" description="Pro residues" evidence="2">
    <location>
        <begin position="248"/>
        <end position="264"/>
    </location>
</feature>
<feature type="compositionally biased region" description="Pro residues" evidence="2">
    <location>
        <begin position="210"/>
        <end position="235"/>
    </location>
</feature>
<feature type="compositionally biased region" description="Basic residues" evidence="2">
    <location>
        <begin position="288"/>
        <end position="297"/>
    </location>
</feature>
<comment type="caution">
    <text evidence="4">The sequence shown here is derived from an EMBL/GenBank/DDBJ whole genome shotgun (WGS) entry which is preliminary data.</text>
</comment>
<organism evidence="4 5">
    <name type="scientific">Apiospora saccharicola</name>
    <dbReference type="NCBI Taxonomy" id="335842"/>
    <lineage>
        <taxon>Eukaryota</taxon>
        <taxon>Fungi</taxon>
        <taxon>Dikarya</taxon>
        <taxon>Ascomycota</taxon>
        <taxon>Pezizomycotina</taxon>
        <taxon>Sordariomycetes</taxon>
        <taxon>Xylariomycetidae</taxon>
        <taxon>Amphisphaeriales</taxon>
        <taxon>Apiosporaceae</taxon>
        <taxon>Apiospora</taxon>
    </lineage>
</organism>
<reference evidence="4 5" key="1">
    <citation type="submission" date="2023-01" db="EMBL/GenBank/DDBJ databases">
        <title>Analysis of 21 Apiospora genomes using comparative genomics revels a genus with tremendous synthesis potential of carbohydrate active enzymes and secondary metabolites.</title>
        <authorList>
            <person name="Sorensen T."/>
        </authorList>
    </citation>
    <scope>NUCLEOTIDE SEQUENCE [LARGE SCALE GENOMIC DNA]</scope>
    <source>
        <strain evidence="4 5">CBS 83171</strain>
    </source>
</reference>
<keyword evidence="5" id="KW-1185">Reference proteome</keyword>
<feature type="compositionally biased region" description="Basic and acidic residues" evidence="2">
    <location>
        <begin position="436"/>
        <end position="450"/>
    </location>
</feature>
<feature type="compositionally biased region" description="Pro residues" evidence="2">
    <location>
        <begin position="183"/>
        <end position="200"/>
    </location>
</feature>
<proteinExistence type="predicted"/>
<feature type="region of interest" description="Disordered" evidence="2">
    <location>
        <begin position="651"/>
        <end position="928"/>
    </location>
</feature>
<feature type="compositionally biased region" description="Basic residues" evidence="2">
    <location>
        <begin position="853"/>
        <end position="868"/>
    </location>
</feature>
<feature type="compositionally biased region" description="Polar residues" evidence="2">
    <location>
        <begin position="360"/>
        <end position="387"/>
    </location>
</feature>